<feature type="region of interest" description="Disordered" evidence="1">
    <location>
        <begin position="688"/>
        <end position="754"/>
    </location>
</feature>
<evidence type="ECO:0000313" key="3">
    <source>
        <dbReference type="Proteomes" id="UP001208570"/>
    </source>
</evidence>
<evidence type="ECO:0000256" key="1">
    <source>
        <dbReference type="SAM" id="MobiDB-lite"/>
    </source>
</evidence>
<name>A0AAD9JIE6_9ANNE</name>
<feature type="compositionally biased region" description="Polar residues" evidence="1">
    <location>
        <begin position="413"/>
        <end position="430"/>
    </location>
</feature>
<proteinExistence type="predicted"/>
<feature type="compositionally biased region" description="Low complexity" evidence="1">
    <location>
        <begin position="699"/>
        <end position="730"/>
    </location>
</feature>
<feature type="region of interest" description="Disordered" evidence="1">
    <location>
        <begin position="369"/>
        <end position="391"/>
    </location>
</feature>
<feature type="compositionally biased region" description="Polar residues" evidence="1">
    <location>
        <begin position="688"/>
        <end position="698"/>
    </location>
</feature>
<comment type="caution">
    <text evidence="2">The sequence shown here is derived from an EMBL/GenBank/DDBJ whole genome shotgun (WGS) entry which is preliminary data.</text>
</comment>
<feature type="region of interest" description="Disordered" evidence="1">
    <location>
        <begin position="525"/>
        <end position="577"/>
    </location>
</feature>
<feature type="region of interest" description="Disordered" evidence="1">
    <location>
        <begin position="200"/>
        <end position="258"/>
    </location>
</feature>
<accession>A0AAD9JIE6</accession>
<feature type="region of interest" description="Disordered" evidence="1">
    <location>
        <begin position="275"/>
        <end position="305"/>
    </location>
</feature>
<reference evidence="2" key="1">
    <citation type="journal article" date="2023" name="Mol. Biol. Evol.">
        <title>Third-Generation Sequencing Reveals the Adaptive Role of the Epigenome in Three Deep-Sea Polychaetes.</title>
        <authorList>
            <person name="Perez M."/>
            <person name="Aroh O."/>
            <person name="Sun Y."/>
            <person name="Lan Y."/>
            <person name="Juniper S.K."/>
            <person name="Young C.R."/>
            <person name="Angers B."/>
            <person name="Qian P.Y."/>
        </authorList>
    </citation>
    <scope>NUCLEOTIDE SEQUENCE</scope>
    <source>
        <strain evidence="2">P08H-3</strain>
    </source>
</reference>
<gene>
    <name evidence="2" type="ORF">LSH36_302g05029</name>
</gene>
<feature type="compositionally biased region" description="Basic and acidic residues" evidence="1">
    <location>
        <begin position="243"/>
        <end position="254"/>
    </location>
</feature>
<dbReference type="AlphaFoldDB" id="A0AAD9JIE6"/>
<feature type="region of interest" description="Disordered" evidence="1">
    <location>
        <begin position="769"/>
        <end position="818"/>
    </location>
</feature>
<feature type="region of interest" description="Disordered" evidence="1">
    <location>
        <begin position="849"/>
        <end position="884"/>
    </location>
</feature>
<feature type="compositionally biased region" description="Low complexity" evidence="1">
    <location>
        <begin position="458"/>
        <end position="483"/>
    </location>
</feature>
<feature type="region of interest" description="Disordered" evidence="1">
    <location>
        <begin position="406"/>
        <end position="492"/>
    </location>
</feature>
<evidence type="ECO:0000313" key="2">
    <source>
        <dbReference type="EMBL" id="KAK2153276.1"/>
    </source>
</evidence>
<dbReference type="EMBL" id="JAODUP010000302">
    <property type="protein sequence ID" value="KAK2153276.1"/>
    <property type="molecule type" value="Genomic_DNA"/>
</dbReference>
<organism evidence="2 3">
    <name type="scientific">Paralvinella palmiformis</name>
    <dbReference type="NCBI Taxonomy" id="53620"/>
    <lineage>
        <taxon>Eukaryota</taxon>
        <taxon>Metazoa</taxon>
        <taxon>Spiralia</taxon>
        <taxon>Lophotrochozoa</taxon>
        <taxon>Annelida</taxon>
        <taxon>Polychaeta</taxon>
        <taxon>Sedentaria</taxon>
        <taxon>Canalipalpata</taxon>
        <taxon>Terebellida</taxon>
        <taxon>Terebelliformia</taxon>
        <taxon>Alvinellidae</taxon>
        <taxon>Paralvinella</taxon>
    </lineage>
</organism>
<keyword evidence="3" id="KW-1185">Reference proteome</keyword>
<sequence>MSRVICFPTSASFCVMHNTWVWYFVVAGEGGTPRYQEMVLPRSTRRWWYSAVKENAVLCSRYYFQSQPNEDAQSPKCYVTTADLCTSQADDIHAPPQNNTLQADPDLHAKVKSHALIEEHSGFGYKYQIASSTKSHLSDILGKCDGESSSHNEGPDTSSPAILNALQQSGSLTACHSRDSSGHEVVSPLMISRSFESSACHVSDESGESATDESGSHSSTSLATYGSLSPSDCSKSRKRARIGKQERKVPKRSNEMCQGHVVPEKAMKLEYNYPEDDAGYRDSSASTNDSSDVSSENNDVKSPERAQSMLISCDSDISVKDELRQTNCVIPDDQSANDLKAVDLEIKYTPANDLQTLDSADIASLGTKLDDRLPGGDVTHRSDSGRDNLIQNDDKLELCSLLDRQQSDKPSVFESQSGDGSRFGNTNSVLNDLPKYGDGQLERFSDSSNPEHSPPPSDTTQPTSKPSDSLPTSSADDSDGTTSRAPPKGNSVKKACRLLSIIDGLKSAPKDAKPVSPTMFATSVSTENSQVVHKSRKDTVPMQYNSSSKQYHVKENSPAGEDEVPGSSKHTTASTTVTSNIHVPASCSRPIGAGKDVGTSLVHGAGTVRAPTVSKQIDPLLFRPPIPIPMMTPFPVLPFGMSIPPTLYASMIQNGVPLEWQLALMNNQLGPNELVLLTSAMVHQSSLVQNKPTKSEVPSSASLSSTSADGATATKAVPTSGSSGYSSGKQKSSHQAPFANGKAASPYRHGRHGNNAKQDHIRALRAGTQSSSIHPAFGGIGQAPARGSYREALSQRAMASVQKSGADPKSGSTLSWEDLRGGSDLLTTGSAGLQPARGADALDLTKRYAHTGNRQSETRRHDSILDQSLVPDTSCQPLDLSLRK</sequence>
<dbReference type="Proteomes" id="UP001208570">
    <property type="component" value="Unassembled WGS sequence"/>
</dbReference>
<protein>
    <submittedName>
        <fullName evidence="2">Uncharacterized protein</fullName>
    </submittedName>
</protein>
<feature type="compositionally biased region" description="Polar residues" evidence="1">
    <location>
        <begin position="212"/>
        <end position="233"/>
    </location>
</feature>
<feature type="compositionally biased region" description="Polar residues" evidence="1">
    <location>
        <begin position="568"/>
        <end position="577"/>
    </location>
</feature>
<feature type="compositionally biased region" description="Low complexity" evidence="1">
    <location>
        <begin position="282"/>
        <end position="297"/>
    </location>
</feature>